<dbReference type="InterPro" id="IPR011545">
    <property type="entry name" value="DEAD/DEAH_box_helicase_dom"/>
</dbReference>
<reference evidence="11" key="1">
    <citation type="journal article" date="2019" name="Int. J. Syst. Evol. Microbiol.">
        <title>The Global Catalogue of Microorganisms (GCM) 10K type strain sequencing project: providing services to taxonomists for standard genome sequencing and annotation.</title>
        <authorList>
            <consortium name="The Broad Institute Genomics Platform"/>
            <consortium name="The Broad Institute Genome Sequencing Center for Infectious Disease"/>
            <person name="Wu L."/>
            <person name="Ma J."/>
        </authorList>
    </citation>
    <scope>NUCLEOTIDE SEQUENCE [LARGE SCALE GENOMIC DNA]</scope>
    <source>
        <strain evidence="11">KACC 11904</strain>
    </source>
</reference>
<evidence type="ECO:0000256" key="6">
    <source>
        <dbReference type="SAM" id="MobiDB-lite"/>
    </source>
</evidence>
<dbReference type="Proteomes" id="UP001596044">
    <property type="component" value="Unassembled WGS sequence"/>
</dbReference>
<dbReference type="Pfam" id="PF00271">
    <property type="entry name" value="Helicase_C"/>
    <property type="match status" value="1"/>
</dbReference>
<dbReference type="CDD" id="cd18787">
    <property type="entry name" value="SF2_C_DEAD"/>
    <property type="match status" value="1"/>
</dbReference>
<evidence type="ECO:0000256" key="3">
    <source>
        <dbReference type="ARBA" id="ARBA00022806"/>
    </source>
</evidence>
<comment type="caution">
    <text evidence="10">The sequence shown here is derived from an EMBL/GenBank/DDBJ whole genome shotgun (WGS) entry which is preliminary data.</text>
</comment>
<dbReference type="PROSITE" id="PS51194">
    <property type="entry name" value="HELICASE_CTER"/>
    <property type="match status" value="1"/>
</dbReference>
<keyword evidence="2 10" id="KW-0378">Hydrolase</keyword>
<sequence length="477" mass="51869">MSTTFEQLLVEQSYVHKLQEMGIASPTPIQEEAIPLLGQGKDAIIQSQTGTGKTLAYLLPALQQIDPQQKQLQVLLLVPTRELGMQILQQIELLTQGGSIRSQSLIGGAAIARQVEKLKLHPHIVVGTPGRILELLKLRKLTLHHVKLAVVDEVDQVFELGSMNEVEAVLKGTLRSSQTVFVSATIPPTIEASAQRWMKEPVIVKINPSQRTAETLEHCYFVCEERNKIDTLRKLVRLINPPSAIVFVNATADIAEVVAKLQYIGLSVEALYGEAGKQERAKVMTQFRERKFQLLLATDIAARGLDIEGVTHVFHLDPAVNAEYYLHRVGRTGRMGRKGTAISIVTPKELFILGKFEKQLGIEIAPKAMYEGRIVDPAQDRSAAAKRSRTQAARPAGGAAPARGPAGGARGNAAPAAGTARTGDAAARGERGGVREAAPAKPAVRVSAAARKAERERDRKSKGAPRWLKAKQQGKEE</sequence>
<dbReference type="PANTHER" id="PTHR47963">
    <property type="entry name" value="DEAD-BOX ATP-DEPENDENT RNA HELICASE 47, MITOCHONDRIAL"/>
    <property type="match status" value="1"/>
</dbReference>
<feature type="domain" description="Helicase ATP-binding" evidence="7">
    <location>
        <begin position="34"/>
        <end position="204"/>
    </location>
</feature>
<protein>
    <submittedName>
        <fullName evidence="10">DEAD/DEAH box helicase</fullName>
        <ecNumber evidence="10">3.6.4.-</ecNumber>
    </submittedName>
</protein>
<keyword evidence="1" id="KW-0547">Nucleotide-binding</keyword>
<keyword evidence="11" id="KW-1185">Reference proteome</keyword>
<dbReference type="PANTHER" id="PTHR47963:SF7">
    <property type="entry name" value="ATP-DEPENDENT RNA HELICASE YFML-RELATED"/>
    <property type="match status" value="1"/>
</dbReference>
<gene>
    <name evidence="10" type="ORF">ACFPOG_04575</name>
</gene>
<feature type="compositionally biased region" description="Low complexity" evidence="6">
    <location>
        <begin position="435"/>
        <end position="450"/>
    </location>
</feature>
<feature type="domain" description="DEAD-box RNA helicase Q" evidence="9">
    <location>
        <begin position="3"/>
        <end position="31"/>
    </location>
</feature>
<dbReference type="SMART" id="SM00487">
    <property type="entry name" value="DEXDc"/>
    <property type="match status" value="1"/>
</dbReference>
<dbReference type="InterPro" id="IPR044742">
    <property type="entry name" value="DEAD/DEAH_RhlB"/>
</dbReference>
<dbReference type="PROSITE" id="PS51192">
    <property type="entry name" value="HELICASE_ATP_BIND_1"/>
    <property type="match status" value="1"/>
</dbReference>
<feature type="short sequence motif" description="Q motif" evidence="5">
    <location>
        <begin position="3"/>
        <end position="31"/>
    </location>
</feature>
<dbReference type="Pfam" id="PF00270">
    <property type="entry name" value="DEAD"/>
    <property type="match status" value="1"/>
</dbReference>
<dbReference type="RefSeq" id="WP_270884130.1">
    <property type="nucleotide sequence ID" value="NZ_JAQFVF010000061.1"/>
</dbReference>
<evidence type="ECO:0000259" key="7">
    <source>
        <dbReference type="PROSITE" id="PS51192"/>
    </source>
</evidence>
<dbReference type="Gene3D" id="3.40.50.300">
    <property type="entry name" value="P-loop containing nucleotide triphosphate hydrolases"/>
    <property type="match status" value="2"/>
</dbReference>
<dbReference type="EMBL" id="JBHSMJ010000008">
    <property type="protein sequence ID" value="MFC5447520.1"/>
    <property type="molecule type" value="Genomic_DNA"/>
</dbReference>
<dbReference type="CDD" id="cd00268">
    <property type="entry name" value="DEADc"/>
    <property type="match status" value="1"/>
</dbReference>
<accession>A0ABW0K290</accession>
<dbReference type="EC" id="3.6.4.-" evidence="10"/>
<dbReference type="InterPro" id="IPR014014">
    <property type="entry name" value="RNA_helicase_DEAD_Q_motif"/>
</dbReference>
<evidence type="ECO:0000313" key="11">
    <source>
        <dbReference type="Proteomes" id="UP001596044"/>
    </source>
</evidence>
<proteinExistence type="predicted"/>
<dbReference type="InterPro" id="IPR014001">
    <property type="entry name" value="Helicase_ATP-bd"/>
</dbReference>
<feature type="compositionally biased region" description="Low complexity" evidence="6">
    <location>
        <begin position="392"/>
        <end position="404"/>
    </location>
</feature>
<dbReference type="SUPFAM" id="SSF52540">
    <property type="entry name" value="P-loop containing nucleoside triphosphate hydrolases"/>
    <property type="match status" value="1"/>
</dbReference>
<keyword evidence="4" id="KW-0067">ATP-binding</keyword>
<evidence type="ECO:0000256" key="5">
    <source>
        <dbReference type="PROSITE-ProRule" id="PRU00552"/>
    </source>
</evidence>
<dbReference type="GO" id="GO:0004386">
    <property type="term" value="F:helicase activity"/>
    <property type="evidence" value="ECO:0007669"/>
    <property type="project" value="UniProtKB-KW"/>
</dbReference>
<dbReference type="GO" id="GO:0016787">
    <property type="term" value="F:hydrolase activity"/>
    <property type="evidence" value="ECO:0007669"/>
    <property type="project" value="UniProtKB-KW"/>
</dbReference>
<keyword evidence="3 10" id="KW-0347">Helicase</keyword>
<evidence type="ECO:0000259" key="8">
    <source>
        <dbReference type="PROSITE" id="PS51194"/>
    </source>
</evidence>
<dbReference type="InterPro" id="IPR001650">
    <property type="entry name" value="Helicase_C-like"/>
</dbReference>
<evidence type="ECO:0000256" key="1">
    <source>
        <dbReference type="ARBA" id="ARBA00022741"/>
    </source>
</evidence>
<name>A0ABW0K290_9BACL</name>
<dbReference type="InterPro" id="IPR027417">
    <property type="entry name" value="P-loop_NTPase"/>
</dbReference>
<feature type="compositionally biased region" description="Low complexity" evidence="6">
    <location>
        <begin position="411"/>
        <end position="426"/>
    </location>
</feature>
<evidence type="ECO:0000256" key="4">
    <source>
        <dbReference type="ARBA" id="ARBA00022840"/>
    </source>
</evidence>
<feature type="region of interest" description="Disordered" evidence="6">
    <location>
        <begin position="380"/>
        <end position="477"/>
    </location>
</feature>
<feature type="domain" description="Helicase C-terminal" evidence="8">
    <location>
        <begin position="231"/>
        <end position="375"/>
    </location>
</feature>
<dbReference type="PROSITE" id="PS51195">
    <property type="entry name" value="Q_MOTIF"/>
    <property type="match status" value="1"/>
</dbReference>
<evidence type="ECO:0000259" key="9">
    <source>
        <dbReference type="PROSITE" id="PS51195"/>
    </source>
</evidence>
<dbReference type="InterPro" id="IPR050547">
    <property type="entry name" value="DEAD_box_RNA_helicases"/>
</dbReference>
<evidence type="ECO:0000313" key="10">
    <source>
        <dbReference type="EMBL" id="MFC5447520.1"/>
    </source>
</evidence>
<feature type="compositionally biased region" description="Basic and acidic residues" evidence="6">
    <location>
        <begin position="451"/>
        <end position="461"/>
    </location>
</feature>
<organism evidence="10 11">
    <name type="scientific">Paenibacillus aestuarii</name>
    <dbReference type="NCBI Taxonomy" id="516965"/>
    <lineage>
        <taxon>Bacteria</taxon>
        <taxon>Bacillati</taxon>
        <taxon>Bacillota</taxon>
        <taxon>Bacilli</taxon>
        <taxon>Bacillales</taxon>
        <taxon>Paenibacillaceae</taxon>
        <taxon>Paenibacillus</taxon>
    </lineage>
</organism>
<dbReference type="SMART" id="SM00490">
    <property type="entry name" value="HELICc"/>
    <property type="match status" value="1"/>
</dbReference>
<evidence type="ECO:0000256" key="2">
    <source>
        <dbReference type="ARBA" id="ARBA00022801"/>
    </source>
</evidence>